<keyword evidence="6" id="KW-0472">Membrane</keyword>
<comment type="catalytic activity">
    <reaction evidence="4">
        <text>glycine + O2 + H2O = glyoxylate + H2O2 + NH4(+)</text>
        <dbReference type="Rhea" id="RHEA:11532"/>
        <dbReference type="ChEBI" id="CHEBI:15377"/>
        <dbReference type="ChEBI" id="CHEBI:15379"/>
        <dbReference type="ChEBI" id="CHEBI:16240"/>
        <dbReference type="ChEBI" id="CHEBI:28938"/>
        <dbReference type="ChEBI" id="CHEBI:36655"/>
        <dbReference type="ChEBI" id="CHEBI:57305"/>
        <dbReference type="EC" id="1.4.3.19"/>
    </reaction>
</comment>
<dbReference type="OrthoDB" id="9794226at2"/>
<dbReference type="NCBIfam" id="TIGR02352">
    <property type="entry name" value="thiamin_ThiO"/>
    <property type="match status" value="1"/>
</dbReference>
<feature type="domain" description="FAD dependent oxidoreductase" evidence="7">
    <location>
        <begin position="9"/>
        <end position="347"/>
    </location>
</feature>
<keyword evidence="9" id="KW-1185">Reference proteome</keyword>
<evidence type="ECO:0000256" key="6">
    <source>
        <dbReference type="SAM" id="Phobius"/>
    </source>
</evidence>
<dbReference type="SUPFAM" id="SSF54373">
    <property type="entry name" value="FAD-linked reductases, C-terminal domain"/>
    <property type="match status" value="1"/>
</dbReference>
<organism evidence="8 9">
    <name type="scientific">Bacillus mesophilum</name>
    <dbReference type="NCBI Taxonomy" id="1071718"/>
    <lineage>
        <taxon>Bacteria</taxon>
        <taxon>Bacillati</taxon>
        <taxon>Bacillota</taxon>
        <taxon>Bacilli</taxon>
        <taxon>Bacillales</taxon>
        <taxon>Bacillaceae</taxon>
        <taxon>Bacillus</taxon>
    </lineage>
</organism>
<dbReference type="GO" id="GO:0043799">
    <property type="term" value="F:glycine oxidase activity"/>
    <property type="evidence" value="ECO:0007669"/>
    <property type="project" value="UniProtKB-EC"/>
</dbReference>
<name>A0A7V7UTS8_9BACI</name>
<evidence type="ECO:0000313" key="9">
    <source>
        <dbReference type="Proteomes" id="UP000441354"/>
    </source>
</evidence>
<evidence type="ECO:0000256" key="5">
    <source>
        <dbReference type="ARBA" id="ARBA00050018"/>
    </source>
</evidence>
<dbReference type="EMBL" id="WBOT01000007">
    <property type="protein sequence ID" value="KAB2330666.1"/>
    <property type="molecule type" value="Genomic_DNA"/>
</dbReference>
<keyword evidence="6" id="KW-0812">Transmembrane</keyword>
<dbReference type="InterPro" id="IPR006076">
    <property type="entry name" value="FAD-dep_OxRdtase"/>
</dbReference>
<dbReference type="GO" id="GO:0050660">
    <property type="term" value="F:flavin adenine dinucleotide binding"/>
    <property type="evidence" value="ECO:0007669"/>
    <property type="project" value="InterPro"/>
</dbReference>
<dbReference type="Proteomes" id="UP000441354">
    <property type="component" value="Unassembled WGS sequence"/>
</dbReference>
<keyword evidence="6" id="KW-1133">Transmembrane helix</keyword>
<dbReference type="InterPro" id="IPR012727">
    <property type="entry name" value="Gly_oxidase_ThiO"/>
</dbReference>
<dbReference type="RefSeq" id="WP_151575594.1">
    <property type="nucleotide sequence ID" value="NZ_WBOT01000007.1"/>
</dbReference>
<keyword evidence="3 8" id="KW-0560">Oxidoreductase</keyword>
<dbReference type="EC" id="1.4.3.19" evidence="5"/>
<dbReference type="InterPro" id="IPR036188">
    <property type="entry name" value="FAD/NAD-bd_sf"/>
</dbReference>
<evidence type="ECO:0000313" key="8">
    <source>
        <dbReference type="EMBL" id="KAB2330666.1"/>
    </source>
</evidence>
<gene>
    <name evidence="8" type="primary">thiO</name>
    <name evidence="8" type="ORF">F7732_18645</name>
</gene>
<dbReference type="Pfam" id="PF01266">
    <property type="entry name" value="DAO"/>
    <property type="match status" value="1"/>
</dbReference>
<keyword evidence="2" id="KW-0784">Thiamine biosynthesis</keyword>
<dbReference type="AlphaFoldDB" id="A0A7V7UTS8"/>
<dbReference type="GO" id="GO:0009228">
    <property type="term" value="P:thiamine biosynthetic process"/>
    <property type="evidence" value="ECO:0007669"/>
    <property type="project" value="UniProtKB-KW"/>
</dbReference>
<protein>
    <recommendedName>
        <fullName evidence="5">glycine oxidase</fullName>
        <ecNumber evidence="5">1.4.3.19</ecNumber>
    </recommendedName>
</protein>
<comment type="caution">
    <text evidence="8">The sequence shown here is derived from an EMBL/GenBank/DDBJ whole genome shotgun (WGS) entry which is preliminary data.</text>
</comment>
<dbReference type="UniPathway" id="UPA00060"/>
<dbReference type="Gene3D" id="3.30.9.10">
    <property type="entry name" value="D-Amino Acid Oxidase, subunit A, domain 2"/>
    <property type="match status" value="1"/>
</dbReference>
<evidence type="ECO:0000256" key="3">
    <source>
        <dbReference type="ARBA" id="ARBA00023002"/>
    </source>
</evidence>
<feature type="transmembrane region" description="Helical" evidence="6">
    <location>
        <begin position="6"/>
        <end position="26"/>
    </location>
</feature>
<dbReference type="SUPFAM" id="SSF51905">
    <property type="entry name" value="FAD/NAD(P)-binding domain"/>
    <property type="match status" value="1"/>
</dbReference>
<accession>A0A7V7UTS8</accession>
<evidence type="ECO:0000256" key="4">
    <source>
        <dbReference type="ARBA" id="ARBA00049872"/>
    </source>
</evidence>
<dbReference type="Gene3D" id="3.50.50.60">
    <property type="entry name" value="FAD/NAD(P)-binding domain"/>
    <property type="match status" value="1"/>
</dbReference>
<proteinExistence type="predicted"/>
<evidence type="ECO:0000256" key="2">
    <source>
        <dbReference type="ARBA" id="ARBA00022977"/>
    </source>
</evidence>
<evidence type="ECO:0000259" key="7">
    <source>
        <dbReference type="Pfam" id="PF01266"/>
    </source>
</evidence>
<sequence length="375" mass="41978">MLKTNHTEVAVIGGGIIGSAIAYYLAKDKRKVALFEERKIGSRSTSAAAGMLGAHSEYKEFQHVYSFARSSQLLYKELYHELKEQTGMDFEMKKGGLLQLAFTSEEREERNSLMQLPAVEWLTREEAKRKVPHLTDQIIGASFLKEDVHVTPAIASNSFSKGALLLGAEIYEFTKVFSVVNEYSHYKVNITQGSFTADQVVIASGVWSNYFFQQTGLMNAIIPVKGECIAVLNDQLPLVHSIFHDQHYIVPRNNNELIVGATKRWDDWNEEPTLEGIEMVIKKAKEMLPSIQGMRWLRSWAGLRPQTFDGFPFIGEHPEQKGLYFAAGHQRNGILLAPGTGKMIANLISGNPVNSEWVEAFKIDRLPSAVSIGRG</sequence>
<dbReference type="GO" id="GO:0009229">
    <property type="term" value="P:thiamine diphosphate biosynthetic process"/>
    <property type="evidence" value="ECO:0007669"/>
    <property type="project" value="UniProtKB-UniPathway"/>
</dbReference>
<dbReference type="PANTHER" id="PTHR13847:SF289">
    <property type="entry name" value="GLYCINE OXIDASE"/>
    <property type="match status" value="1"/>
</dbReference>
<evidence type="ECO:0000256" key="1">
    <source>
        <dbReference type="ARBA" id="ARBA00004948"/>
    </source>
</evidence>
<dbReference type="GO" id="GO:0005737">
    <property type="term" value="C:cytoplasm"/>
    <property type="evidence" value="ECO:0007669"/>
    <property type="project" value="TreeGrafter"/>
</dbReference>
<comment type="pathway">
    <text evidence="1">Cofactor biosynthesis; thiamine diphosphate biosynthesis.</text>
</comment>
<reference evidence="8 9" key="1">
    <citation type="journal article" date="2014" name="Arch. Microbiol.">
        <title>Bacillus mesophilum sp. nov., strain IITR-54T, a novel 4-chlorobiphenyl dechlorinating bacterium.</title>
        <authorList>
            <person name="Manickam N."/>
            <person name="Singh N.K."/>
            <person name="Bajaj A."/>
            <person name="Kumar R.M."/>
            <person name="Kaur G."/>
            <person name="Kaur N."/>
            <person name="Bala M."/>
            <person name="Kumar A."/>
            <person name="Mayilraj S."/>
        </authorList>
    </citation>
    <scope>NUCLEOTIDE SEQUENCE [LARGE SCALE GENOMIC DNA]</scope>
    <source>
        <strain evidence="8 9">IITR-54</strain>
    </source>
</reference>
<dbReference type="PANTHER" id="PTHR13847">
    <property type="entry name" value="SARCOSINE DEHYDROGENASE-RELATED"/>
    <property type="match status" value="1"/>
</dbReference>